<accession>A0A317PMT6</accession>
<dbReference type="AlphaFoldDB" id="A0A317PMT6"/>
<keyword evidence="1" id="KW-1133">Transmembrane helix</keyword>
<proteinExistence type="predicted"/>
<name>A0A317PMT6_9HYPH</name>
<dbReference type="EMBL" id="QGTR01000002">
    <property type="protein sequence ID" value="PWW01368.1"/>
    <property type="molecule type" value="Genomic_DNA"/>
</dbReference>
<dbReference type="OrthoDB" id="7679021at2"/>
<dbReference type="Proteomes" id="UP000246352">
    <property type="component" value="Unassembled WGS sequence"/>
</dbReference>
<dbReference type="RefSeq" id="WP_110031193.1">
    <property type="nucleotide sequence ID" value="NZ_QGTR01000002.1"/>
</dbReference>
<comment type="caution">
    <text evidence="3">The sequence shown here is derived from an EMBL/GenBank/DDBJ whole genome shotgun (WGS) entry which is preliminary data.</text>
</comment>
<evidence type="ECO:0000313" key="4">
    <source>
        <dbReference type="Proteomes" id="UP000246352"/>
    </source>
</evidence>
<dbReference type="InterPro" id="IPR045594">
    <property type="entry name" value="DUF6460"/>
</dbReference>
<evidence type="ECO:0000256" key="1">
    <source>
        <dbReference type="SAM" id="Phobius"/>
    </source>
</evidence>
<evidence type="ECO:0000259" key="2">
    <source>
        <dbReference type="Pfam" id="PF20061"/>
    </source>
</evidence>
<gene>
    <name evidence="3" type="ORF">DFR52_10226</name>
</gene>
<keyword evidence="1" id="KW-0472">Membrane</keyword>
<evidence type="ECO:0000313" key="3">
    <source>
        <dbReference type="EMBL" id="PWW01368.1"/>
    </source>
</evidence>
<protein>
    <recommendedName>
        <fullName evidence="2">DUF6460 domain-containing protein</fullName>
    </recommendedName>
</protein>
<dbReference type="Pfam" id="PF20061">
    <property type="entry name" value="DUF6460"/>
    <property type="match status" value="1"/>
</dbReference>
<keyword evidence="1" id="KW-0812">Transmembrane</keyword>
<feature type="domain" description="DUF6460" evidence="2">
    <location>
        <begin position="49"/>
        <end position="77"/>
    </location>
</feature>
<reference evidence="3 4" key="1">
    <citation type="submission" date="2018-05" db="EMBL/GenBank/DDBJ databases">
        <title>Genomic Encyclopedia of Type Strains, Phase IV (KMG-IV): sequencing the most valuable type-strain genomes for metagenomic binning, comparative biology and taxonomic classification.</title>
        <authorList>
            <person name="Goeker M."/>
        </authorList>
    </citation>
    <scope>NUCLEOTIDE SEQUENCE [LARGE SCALE GENOMIC DNA]</scope>
    <source>
        <strain evidence="3 4">DSM 16791</strain>
    </source>
</reference>
<keyword evidence="4" id="KW-1185">Reference proteome</keyword>
<organism evidence="3 4">
    <name type="scientific">Hoeflea marina</name>
    <dbReference type="NCBI Taxonomy" id="274592"/>
    <lineage>
        <taxon>Bacteria</taxon>
        <taxon>Pseudomonadati</taxon>
        <taxon>Pseudomonadota</taxon>
        <taxon>Alphaproteobacteria</taxon>
        <taxon>Hyphomicrobiales</taxon>
        <taxon>Rhizobiaceae</taxon>
        <taxon>Hoeflea</taxon>
    </lineage>
</organism>
<feature type="transmembrane region" description="Helical" evidence="1">
    <location>
        <begin position="53"/>
        <end position="75"/>
    </location>
</feature>
<sequence>MGRVLAAVVKIVIASLMAGAVLSALNISAAEILSEIGLTPEAVFAMLRTGAEWAIPNLVLGSLVIVPIWLVTMLLRPPRN</sequence>